<protein>
    <recommendedName>
        <fullName evidence="3">RNase H type-1 domain-containing protein</fullName>
    </recommendedName>
</protein>
<keyword evidence="2" id="KW-1185">Reference proteome</keyword>
<name>A0AAV9FED0_ACOCL</name>
<evidence type="ECO:0000313" key="1">
    <source>
        <dbReference type="EMBL" id="KAK1324411.1"/>
    </source>
</evidence>
<proteinExistence type="predicted"/>
<reference evidence="1" key="2">
    <citation type="submission" date="2023-06" db="EMBL/GenBank/DDBJ databases">
        <authorList>
            <person name="Ma L."/>
            <person name="Liu K.-W."/>
            <person name="Li Z."/>
            <person name="Hsiao Y.-Y."/>
            <person name="Qi Y."/>
            <person name="Fu T."/>
            <person name="Tang G."/>
            <person name="Zhang D."/>
            <person name="Sun W.-H."/>
            <person name="Liu D.-K."/>
            <person name="Li Y."/>
            <person name="Chen G.-Z."/>
            <person name="Liu X.-D."/>
            <person name="Liao X.-Y."/>
            <person name="Jiang Y.-T."/>
            <person name="Yu X."/>
            <person name="Hao Y."/>
            <person name="Huang J."/>
            <person name="Zhao X.-W."/>
            <person name="Ke S."/>
            <person name="Chen Y.-Y."/>
            <person name="Wu W.-L."/>
            <person name="Hsu J.-L."/>
            <person name="Lin Y.-F."/>
            <person name="Huang M.-D."/>
            <person name="Li C.-Y."/>
            <person name="Huang L."/>
            <person name="Wang Z.-W."/>
            <person name="Zhao X."/>
            <person name="Zhong W.-Y."/>
            <person name="Peng D.-H."/>
            <person name="Ahmad S."/>
            <person name="Lan S."/>
            <person name="Zhang J.-S."/>
            <person name="Tsai W.-C."/>
            <person name="Van De Peer Y."/>
            <person name="Liu Z.-J."/>
        </authorList>
    </citation>
    <scope>NUCLEOTIDE SEQUENCE</scope>
    <source>
        <strain evidence="1">CP</strain>
        <tissue evidence="1">Leaves</tissue>
    </source>
</reference>
<gene>
    <name evidence="1" type="ORF">QJS10_CPA01g02311</name>
</gene>
<dbReference type="AlphaFoldDB" id="A0AAV9FED0"/>
<reference evidence="1" key="1">
    <citation type="journal article" date="2023" name="Nat. Commun.">
        <title>Diploid and tetraploid genomes of Acorus and the evolution of monocots.</title>
        <authorList>
            <person name="Ma L."/>
            <person name="Liu K.W."/>
            <person name="Li Z."/>
            <person name="Hsiao Y.Y."/>
            <person name="Qi Y."/>
            <person name="Fu T."/>
            <person name="Tang G.D."/>
            <person name="Zhang D."/>
            <person name="Sun W.H."/>
            <person name="Liu D.K."/>
            <person name="Li Y."/>
            <person name="Chen G.Z."/>
            <person name="Liu X.D."/>
            <person name="Liao X.Y."/>
            <person name="Jiang Y.T."/>
            <person name="Yu X."/>
            <person name="Hao Y."/>
            <person name="Huang J."/>
            <person name="Zhao X.W."/>
            <person name="Ke S."/>
            <person name="Chen Y.Y."/>
            <person name="Wu W.L."/>
            <person name="Hsu J.L."/>
            <person name="Lin Y.F."/>
            <person name="Huang M.D."/>
            <person name="Li C.Y."/>
            <person name="Huang L."/>
            <person name="Wang Z.W."/>
            <person name="Zhao X."/>
            <person name="Zhong W.Y."/>
            <person name="Peng D.H."/>
            <person name="Ahmad S."/>
            <person name="Lan S."/>
            <person name="Zhang J.S."/>
            <person name="Tsai W.C."/>
            <person name="Van de Peer Y."/>
            <person name="Liu Z.J."/>
        </authorList>
    </citation>
    <scope>NUCLEOTIDE SEQUENCE</scope>
    <source>
        <strain evidence="1">CP</strain>
    </source>
</reference>
<evidence type="ECO:0008006" key="3">
    <source>
        <dbReference type="Google" id="ProtNLM"/>
    </source>
</evidence>
<evidence type="ECO:0000313" key="2">
    <source>
        <dbReference type="Proteomes" id="UP001180020"/>
    </source>
</evidence>
<comment type="caution">
    <text evidence="1">The sequence shown here is derived from an EMBL/GenBank/DDBJ whole genome shotgun (WGS) entry which is preliminary data.</text>
</comment>
<organism evidence="1 2">
    <name type="scientific">Acorus calamus</name>
    <name type="common">Sweet flag</name>
    <dbReference type="NCBI Taxonomy" id="4465"/>
    <lineage>
        <taxon>Eukaryota</taxon>
        <taxon>Viridiplantae</taxon>
        <taxon>Streptophyta</taxon>
        <taxon>Embryophyta</taxon>
        <taxon>Tracheophyta</taxon>
        <taxon>Spermatophyta</taxon>
        <taxon>Magnoliopsida</taxon>
        <taxon>Liliopsida</taxon>
        <taxon>Acoraceae</taxon>
        <taxon>Acorus</taxon>
    </lineage>
</organism>
<sequence length="80" mass="9264">MATINHLELQLLQVGLHQARRLRLRRLMFQTDSKVVEGWFKEANQAADLLAAKEVLIGHSIIHPDQIWPTLQQILISDRE</sequence>
<dbReference type="EMBL" id="JAUJYO010000001">
    <property type="protein sequence ID" value="KAK1324411.1"/>
    <property type="molecule type" value="Genomic_DNA"/>
</dbReference>
<dbReference type="Proteomes" id="UP001180020">
    <property type="component" value="Unassembled WGS sequence"/>
</dbReference>
<accession>A0AAV9FED0</accession>